<dbReference type="EMBL" id="FWZT01000046">
    <property type="protein sequence ID" value="SMF83386.1"/>
    <property type="molecule type" value="Genomic_DNA"/>
</dbReference>
<dbReference type="GO" id="GO:0004364">
    <property type="term" value="F:glutathione transferase activity"/>
    <property type="evidence" value="ECO:0007669"/>
    <property type="project" value="InterPro"/>
</dbReference>
<dbReference type="Gene3D" id="3.40.30.10">
    <property type="entry name" value="Glutaredoxin"/>
    <property type="match status" value="1"/>
</dbReference>
<name>A0A1Y6CRS3_9BACT</name>
<dbReference type="RefSeq" id="WP_132326316.1">
    <property type="nucleotide sequence ID" value="NZ_FWZT01000046.1"/>
</dbReference>
<accession>A0A1Y6CRS3</accession>
<dbReference type="InterPro" id="IPR036249">
    <property type="entry name" value="Thioredoxin-like_sf"/>
</dbReference>
<dbReference type="AlphaFoldDB" id="A0A1Y6CRS3"/>
<organism evidence="2 3">
    <name type="scientific">Pseudobacteriovorax antillogorgiicola</name>
    <dbReference type="NCBI Taxonomy" id="1513793"/>
    <lineage>
        <taxon>Bacteria</taxon>
        <taxon>Pseudomonadati</taxon>
        <taxon>Bdellovibrionota</taxon>
        <taxon>Oligoflexia</taxon>
        <taxon>Oligoflexales</taxon>
        <taxon>Pseudobacteriovoracaceae</taxon>
        <taxon>Pseudobacteriovorax</taxon>
    </lineage>
</organism>
<dbReference type="Pfam" id="PF13417">
    <property type="entry name" value="GST_N_3"/>
    <property type="match status" value="1"/>
</dbReference>
<sequence length="271" mass="31218">MVPKVTAYTADISICSQICRLAVYEQGLRGVEHVNIDIEYEMENYDPWFVKIQPTMTVPVLVYNKKVVGDSRDILMFLQERHPEAGLYPKEHRDSIDSFIDNFYERFGLIGAFTFGNLATRGPTMQQFIKRGKREITIAKLKALMQHEYLRQHAEQKLAKLDQFDLLSWAMSQDLNVLDSKMSELLDQMDQQLADGRPLLMGETYSLADVVATAYCARIHFIKGLGLFSENVRRYWELVKSRQSFVGANVCSTWEDTLMAKQFAKFQTSSN</sequence>
<dbReference type="InterPro" id="IPR036282">
    <property type="entry name" value="Glutathione-S-Trfase_C_sf"/>
</dbReference>
<dbReference type="OrthoDB" id="9810080at2"/>
<dbReference type="Proteomes" id="UP000192907">
    <property type="component" value="Unassembled WGS sequence"/>
</dbReference>
<protein>
    <submittedName>
        <fullName evidence="2">Glutathione S-transferase</fullName>
    </submittedName>
</protein>
<keyword evidence="2" id="KW-0808">Transferase</keyword>
<dbReference type="PROSITE" id="PS50404">
    <property type="entry name" value="GST_NTER"/>
    <property type="match status" value="1"/>
</dbReference>
<dbReference type="InterPro" id="IPR004045">
    <property type="entry name" value="Glutathione_S-Trfase_N"/>
</dbReference>
<dbReference type="SUPFAM" id="SSF52833">
    <property type="entry name" value="Thioredoxin-like"/>
    <property type="match status" value="1"/>
</dbReference>
<keyword evidence="3" id="KW-1185">Reference proteome</keyword>
<dbReference type="STRING" id="1513793.SAMN06296036_14614"/>
<reference evidence="3" key="1">
    <citation type="submission" date="2017-04" db="EMBL/GenBank/DDBJ databases">
        <authorList>
            <person name="Varghese N."/>
            <person name="Submissions S."/>
        </authorList>
    </citation>
    <scope>NUCLEOTIDE SEQUENCE [LARGE SCALE GENOMIC DNA]</scope>
    <source>
        <strain evidence="3">RKEM611</strain>
    </source>
</reference>
<dbReference type="Gene3D" id="1.20.1050.10">
    <property type="match status" value="1"/>
</dbReference>
<dbReference type="InterPro" id="IPR044617">
    <property type="entry name" value="TCHQD"/>
</dbReference>
<evidence type="ECO:0000313" key="2">
    <source>
        <dbReference type="EMBL" id="SMF83386.1"/>
    </source>
</evidence>
<evidence type="ECO:0000259" key="1">
    <source>
        <dbReference type="PROSITE" id="PS50404"/>
    </source>
</evidence>
<gene>
    <name evidence="2" type="ORF">SAMN06296036_14614</name>
</gene>
<dbReference type="PANTHER" id="PTHR45374:SF1">
    <property type="entry name" value="GLUTATHIONE S-TRANSFERASE TCHQD"/>
    <property type="match status" value="1"/>
</dbReference>
<dbReference type="PANTHER" id="PTHR45374">
    <property type="entry name" value="GLUTATHIONE S-TRANSFERASE TCHQD"/>
    <property type="match status" value="1"/>
</dbReference>
<feature type="domain" description="GST N-terminal" evidence="1">
    <location>
        <begin position="3"/>
        <end position="86"/>
    </location>
</feature>
<evidence type="ECO:0000313" key="3">
    <source>
        <dbReference type="Proteomes" id="UP000192907"/>
    </source>
</evidence>
<proteinExistence type="predicted"/>
<dbReference type="SUPFAM" id="SSF47616">
    <property type="entry name" value="GST C-terminal domain-like"/>
    <property type="match status" value="1"/>
</dbReference>
<dbReference type="CDD" id="cd00570">
    <property type="entry name" value="GST_N_family"/>
    <property type="match status" value="1"/>
</dbReference>